<dbReference type="AlphaFoldDB" id="A0A0L0FXM1"/>
<protein>
    <recommendedName>
        <fullName evidence="3">EGF-like domain-containing protein</fullName>
    </recommendedName>
</protein>
<name>A0A0L0FXM1_9EUKA</name>
<evidence type="ECO:0000313" key="2">
    <source>
        <dbReference type="Proteomes" id="UP000054560"/>
    </source>
</evidence>
<reference evidence="1 2" key="1">
    <citation type="submission" date="2011-02" db="EMBL/GenBank/DDBJ databases">
        <title>The Genome Sequence of Sphaeroforma arctica JP610.</title>
        <authorList>
            <consortium name="The Broad Institute Genome Sequencing Platform"/>
            <person name="Russ C."/>
            <person name="Cuomo C."/>
            <person name="Young S.K."/>
            <person name="Zeng Q."/>
            <person name="Gargeya S."/>
            <person name="Alvarado L."/>
            <person name="Berlin A."/>
            <person name="Chapman S.B."/>
            <person name="Chen Z."/>
            <person name="Freedman E."/>
            <person name="Gellesch M."/>
            <person name="Goldberg J."/>
            <person name="Griggs A."/>
            <person name="Gujja S."/>
            <person name="Heilman E."/>
            <person name="Heiman D."/>
            <person name="Howarth C."/>
            <person name="Mehta T."/>
            <person name="Neiman D."/>
            <person name="Pearson M."/>
            <person name="Roberts A."/>
            <person name="Saif S."/>
            <person name="Shea T."/>
            <person name="Shenoy N."/>
            <person name="Sisk P."/>
            <person name="Stolte C."/>
            <person name="Sykes S."/>
            <person name="White J."/>
            <person name="Yandava C."/>
            <person name="Burger G."/>
            <person name="Gray M.W."/>
            <person name="Holland P.W.H."/>
            <person name="King N."/>
            <person name="Lang F.B.F."/>
            <person name="Roger A.J."/>
            <person name="Ruiz-Trillo I."/>
            <person name="Haas B."/>
            <person name="Nusbaum C."/>
            <person name="Birren B."/>
        </authorList>
    </citation>
    <scope>NUCLEOTIDE SEQUENCE [LARGE SCALE GENOMIC DNA]</scope>
    <source>
        <strain evidence="1 2">JP610</strain>
    </source>
</reference>
<evidence type="ECO:0000313" key="1">
    <source>
        <dbReference type="EMBL" id="KNC81399.1"/>
    </source>
</evidence>
<gene>
    <name evidence="1" type="ORF">SARC_06263</name>
</gene>
<dbReference type="EMBL" id="KQ242036">
    <property type="protein sequence ID" value="KNC81399.1"/>
    <property type="molecule type" value="Genomic_DNA"/>
</dbReference>
<dbReference type="RefSeq" id="XP_014155301.1">
    <property type="nucleotide sequence ID" value="XM_014299826.1"/>
</dbReference>
<evidence type="ECO:0008006" key="3">
    <source>
        <dbReference type="Google" id="ProtNLM"/>
    </source>
</evidence>
<dbReference type="OrthoDB" id="4062651at2759"/>
<feature type="non-terminal residue" evidence="1">
    <location>
        <position position="1"/>
    </location>
</feature>
<sequence length="282" mass="30322">CDVATPIENCATCGGVGPTCLTCTENLRIYTNSGGDVSCECSTVIEDENCYDCTRVEYDPTVSVSPSPTTSPSPTVTLSALCSFVDERCVGYEYIDFEGTPELSCTECEVGYSTTGFSCEDGTPSIYADNCAVNDCHTNAACLRTAEGYDCNRQEHFVGDGTDCAPCAVGSVYYSEGDLKEYTCDGYVEGFGVFGDGSFCHECYELTGKENCARCSSGVYTLCISGYEMVEVEEGFICDFNECLGNSPCGAYENGVDLGSCTNTKGSYICDCDDFYFWNDTL</sequence>
<dbReference type="GeneID" id="25906767"/>
<organism evidence="1 2">
    <name type="scientific">Sphaeroforma arctica JP610</name>
    <dbReference type="NCBI Taxonomy" id="667725"/>
    <lineage>
        <taxon>Eukaryota</taxon>
        <taxon>Ichthyosporea</taxon>
        <taxon>Ichthyophonida</taxon>
        <taxon>Sphaeroforma</taxon>
    </lineage>
</organism>
<keyword evidence="2" id="KW-1185">Reference proteome</keyword>
<proteinExistence type="predicted"/>
<accession>A0A0L0FXM1</accession>
<dbReference type="Proteomes" id="UP000054560">
    <property type="component" value="Unassembled WGS sequence"/>
</dbReference>
<dbReference type="Gene3D" id="2.10.25.10">
    <property type="entry name" value="Laminin"/>
    <property type="match status" value="2"/>
</dbReference>